<evidence type="ECO:0000313" key="2">
    <source>
        <dbReference type="Proteomes" id="UP001234989"/>
    </source>
</evidence>
<dbReference type="Proteomes" id="UP001234989">
    <property type="component" value="Chromosome 8"/>
</dbReference>
<dbReference type="AlphaFoldDB" id="A0AAF0U7G9"/>
<keyword evidence="2" id="KW-1185">Reference proteome</keyword>
<dbReference type="EMBL" id="CP133619">
    <property type="protein sequence ID" value="WMV40554.1"/>
    <property type="molecule type" value="Genomic_DNA"/>
</dbReference>
<proteinExistence type="predicted"/>
<evidence type="ECO:0000313" key="1">
    <source>
        <dbReference type="EMBL" id="WMV40554.1"/>
    </source>
</evidence>
<name>A0AAF0U7G9_SOLVR</name>
<accession>A0AAF0U7G9</accession>
<organism evidence="1 2">
    <name type="scientific">Solanum verrucosum</name>
    <dbReference type="NCBI Taxonomy" id="315347"/>
    <lineage>
        <taxon>Eukaryota</taxon>
        <taxon>Viridiplantae</taxon>
        <taxon>Streptophyta</taxon>
        <taxon>Embryophyta</taxon>
        <taxon>Tracheophyta</taxon>
        <taxon>Spermatophyta</taxon>
        <taxon>Magnoliopsida</taxon>
        <taxon>eudicotyledons</taxon>
        <taxon>Gunneridae</taxon>
        <taxon>Pentapetalae</taxon>
        <taxon>asterids</taxon>
        <taxon>lamiids</taxon>
        <taxon>Solanales</taxon>
        <taxon>Solanaceae</taxon>
        <taxon>Solanoideae</taxon>
        <taxon>Solaneae</taxon>
        <taxon>Solanum</taxon>
    </lineage>
</organism>
<gene>
    <name evidence="1" type="ORF">MTR67_033939</name>
</gene>
<reference evidence="1" key="1">
    <citation type="submission" date="2023-08" db="EMBL/GenBank/DDBJ databases">
        <title>A de novo genome assembly of Solanum verrucosum Schlechtendal, a Mexican diploid species geographically isolated from the other diploid A-genome species in potato relatives.</title>
        <authorList>
            <person name="Hosaka K."/>
        </authorList>
    </citation>
    <scope>NUCLEOTIDE SEQUENCE</scope>
    <source>
        <tissue evidence="1">Young leaves</tissue>
    </source>
</reference>
<sequence>MTSLKNKRKCSSKFSPKIQRYTIVFSDEVKGADPRVHFEVFTNYWSLKYISSQMDFNLRQCRLIELLKDYDISILYHLGKANVVAGALSRKTCRMRSLTANSLEEAHRLEMNRGRYDPRKIVDSPESRVQALVFMYLSDESHVLSLDSF</sequence>
<protein>
    <submittedName>
        <fullName evidence="1">Uncharacterized protein</fullName>
    </submittedName>
</protein>